<dbReference type="PANTHER" id="PTHR24559">
    <property type="entry name" value="TRANSPOSON TY3-I GAG-POL POLYPROTEIN"/>
    <property type="match status" value="1"/>
</dbReference>
<protein>
    <recommendedName>
        <fullName evidence="1">Reverse transcriptase domain-containing protein</fullName>
    </recommendedName>
</protein>
<dbReference type="EMBL" id="JAGYWB010000018">
    <property type="protein sequence ID" value="KAI0491418.1"/>
    <property type="molecule type" value="Genomic_DNA"/>
</dbReference>
<dbReference type="PANTHER" id="PTHR24559:SF444">
    <property type="entry name" value="REVERSE TRANSCRIPTASE DOMAIN-CONTAINING PROTEIN"/>
    <property type="match status" value="1"/>
</dbReference>
<dbReference type="Pfam" id="PF00078">
    <property type="entry name" value="RVT_1"/>
    <property type="match status" value="1"/>
</dbReference>
<gene>
    <name evidence="2" type="ORF">KFK09_025678</name>
</gene>
<proteinExistence type="predicted"/>
<comment type="caution">
    <text evidence="2">The sequence shown here is derived from an EMBL/GenBank/DDBJ whole genome shotgun (WGS) entry which is preliminary data.</text>
</comment>
<dbReference type="Gene3D" id="3.10.10.10">
    <property type="entry name" value="HIV Type 1 Reverse Transcriptase, subunit A, domain 1"/>
    <property type="match status" value="1"/>
</dbReference>
<dbReference type="InterPro" id="IPR043128">
    <property type="entry name" value="Rev_trsase/Diguanyl_cyclase"/>
</dbReference>
<evidence type="ECO:0000259" key="1">
    <source>
        <dbReference type="Pfam" id="PF00078"/>
    </source>
</evidence>
<feature type="domain" description="Reverse transcriptase" evidence="1">
    <location>
        <begin position="2"/>
        <end position="62"/>
    </location>
</feature>
<organism evidence="2 3">
    <name type="scientific">Dendrobium nobile</name>
    <name type="common">Orchid</name>
    <dbReference type="NCBI Taxonomy" id="94219"/>
    <lineage>
        <taxon>Eukaryota</taxon>
        <taxon>Viridiplantae</taxon>
        <taxon>Streptophyta</taxon>
        <taxon>Embryophyta</taxon>
        <taxon>Tracheophyta</taxon>
        <taxon>Spermatophyta</taxon>
        <taxon>Magnoliopsida</taxon>
        <taxon>Liliopsida</taxon>
        <taxon>Asparagales</taxon>
        <taxon>Orchidaceae</taxon>
        <taxon>Epidendroideae</taxon>
        <taxon>Malaxideae</taxon>
        <taxon>Dendrobiinae</taxon>
        <taxon>Dendrobium</taxon>
    </lineage>
</organism>
<dbReference type="InterPro" id="IPR000477">
    <property type="entry name" value="RT_dom"/>
</dbReference>
<reference evidence="2" key="1">
    <citation type="journal article" date="2022" name="Front. Genet.">
        <title>Chromosome-Scale Assembly of the Dendrobium nobile Genome Provides Insights Into the Molecular Mechanism of the Biosynthesis of the Medicinal Active Ingredient of Dendrobium.</title>
        <authorList>
            <person name="Xu Q."/>
            <person name="Niu S.-C."/>
            <person name="Li K.-L."/>
            <person name="Zheng P.-J."/>
            <person name="Zhang X.-J."/>
            <person name="Jia Y."/>
            <person name="Liu Y."/>
            <person name="Niu Y.-X."/>
            <person name="Yu L.-H."/>
            <person name="Chen D.-F."/>
            <person name="Zhang G.-Q."/>
        </authorList>
    </citation>
    <scope>NUCLEOTIDE SEQUENCE</scope>
    <source>
        <tissue evidence="2">Leaf</tissue>
    </source>
</reference>
<evidence type="ECO:0000313" key="2">
    <source>
        <dbReference type="EMBL" id="KAI0491418.1"/>
    </source>
</evidence>
<dbReference type="InterPro" id="IPR043502">
    <property type="entry name" value="DNA/RNA_pol_sf"/>
</dbReference>
<dbReference type="Proteomes" id="UP000829196">
    <property type="component" value="Unassembled WGS sequence"/>
</dbReference>
<keyword evidence="3" id="KW-1185">Reference proteome</keyword>
<dbReference type="AlphaFoldDB" id="A0A8T3A5L1"/>
<dbReference type="InterPro" id="IPR053134">
    <property type="entry name" value="RNA-dir_DNA_polymerase"/>
</dbReference>
<sequence length="69" mass="7962">MCIDYTDFNKACPKDSFPLPRIDQLVDTTSGHQMMSFMDAYSGYSQIKMNPTDEEATAFQTDRGLYCYR</sequence>
<dbReference type="SUPFAM" id="SSF56672">
    <property type="entry name" value="DNA/RNA polymerases"/>
    <property type="match status" value="1"/>
</dbReference>
<evidence type="ECO:0000313" key="3">
    <source>
        <dbReference type="Proteomes" id="UP000829196"/>
    </source>
</evidence>
<dbReference type="OrthoDB" id="779804at2759"/>
<name>A0A8T3A5L1_DENNO</name>
<accession>A0A8T3A5L1</accession>
<dbReference type="Gene3D" id="3.30.70.270">
    <property type="match status" value="1"/>
</dbReference>